<sequence length="466" mass="48514">MGASGSAGEPSGRERVLSVWKRVLALAWPIMAEQTTRTLMRTVDIIVTGLFSPAAIAAIGLADLYARLPLRIGLGLGGGAIALSSQDTGSGATGTRDEAITQAILLGAVAGVPFVLFGVLLSEYAIAVLGAESAVVTYGSVYLAIIMATAPARHVGIIAARALQGTGDTISPMVVNVLANVLNVTGSVVLGLGLLSAPRLEVVGVGLATAGANVFTALALLGILAGPWRESSLVRPTDWIVAKQLLAVSAPRIAEGLIATAIEFPFNSILLLISTEANAAYQIGRRVYQQISSPLSRGYHVAASIVVGQHLGEGDPDTARYDGWAIAGLGLATVGVIGLFLAVFAPQFVRIFTDDPETASHAVTFARAYGLSAPFLVVYVAIAGALQGASETIYPLLARSSGLFLFYLCFSYVAAISLDWGVLGVAAGVFLYYLWALCVVSWAYLERDWAAKAARMMAERGSRSSE</sequence>
<protein>
    <recommendedName>
        <fullName evidence="9">Multidrug-efflux transporter</fullName>
    </recommendedName>
</protein>
<keyword evidence="2" id="KW-0813">Transport</keyword>
<evidence type="ECO:0000256" key="5">
    <source>
        <dbReference type="ARBA" id="ARBA00022692"/>
    </source>
</evidence>
<feature type="transmembrane region" description="Helical" evidence="10">
    <location>
        <begin position="175"/>
        <end position="196"/>
    </location>
</feature>
<dbReference type="AlphaFoldDB" id="A0A9E7NA55"/>
<organism evidence="11 12">
    <name type="scientific">Natronosalvus rutilus</name>
    <dbReference type="NCBI Taxonomy" id="2953753"/>
    <lineage>
        <taxon>Archaea</taxon>
        <taxon>Methanobacteriati</taxon>
        <taxon>Methanobacteriota</taxon>
        <taxon>Stenosarchaea group</taxon>
        <taxon>Halobacteria</taxon>
        <taxon>Halobacteriales</taxon>
        <taxon>Natrialbaceae</taxon>
        <taxon>Natronosalvus</taxon>
    </lineage>
</organism>
<dbReference type="GO" id="GO:0042910">
    <property type="term" value="F:xenobiotic transmembrane transporter activity"/>
    <property type="evidence" value="ECO:0007669"/>
    <property type="project" value="InterPro"/>
</dbReference>
<feature type="transmembrane region" description="Helical" evidence="10">
    <location>
        <begin position="365"/>
        <end position="386"/>
    </location>
</feature>
<reference evidence="11" key="1">
    <citation type="submission" date="2022-06" db="EMBL/GenBank/DDBJ databases">
        <title>Diverse halophilic archaea isolated from saline environments.</title>
        <authorList>
            <person name="Cui H.-L."/>
        </authorList>
    </citation>
    <scope>NUCLEOTIDE SEQUENCE</scope>
    <source>
        <strain evidence="11">WLHS1</strain>
    </source>
</reference>
<dbReference type="Pfam" id="PF01554">
    <property type="entry name" value="MatE"/>
    <property type="match status" value="2"/>
</dbReference>
<dbReference type="EMBL" id="CP100355">
    <property type="protein sequence ID" value="UTF54614.1"/>
    <property type="molecule type" value="Genomic_DNA"/>
</dbReference>
<keyword evidence="12" id="KW-1185">Reference proteome</keyword>
<feature type="transmembrane region" description="Helical" evidence="10">
    <location>
        <begin position="202"/>
        <end position="225"/>
    </location>
</feature>
<dbReference type="InterPro" id="IPR050222">
    <property type="entry name" value="MATE_MdtK"/>
</dbReference>
<dbReference type="InterPro" id="IPR048279">
    <property type="entry name" value="MdtK-like"/>
</dbReference>
<evidence type="ECO:0000256" key="10">
    <source>
        <dbReference type="SAM" id="Phobius"/>
    </source>
</evidence>
<dbReference type="InterPro" id="IPR002528">
    <property type="entry name" value="MATE_fam"/>
</dbReference>
<feature type="transmembrane region" description="Helical" evidence="10">
    <location>
        <begin position="103"/>
        <end position="121"/>
    </location>
</feature>
<keyword evidence="3" id="KW-0050">Antiport</keyword>
<dbReference type="GeneID" id="73289358"/>
<dbReference type="PANTHER" id="PTHR43298:SF2">
    <property type="entry name" value="FMN_FAD EXPORTER YEEO-RELATED"/>
    <property type="match status" value="1"/>
</dbReference>
<evidence type="ECO:0000256" key="6">
    <source>
        <dbReference type="ARBA" id="ARBA00022989"/>
    </source>
</evidence>
<accession>A0A9E7NA55</accession>
<feature type="transmembrane region" description="Helical" evidence="10">
    <location>
        <begin position="393"/>
        <end position="414"/>
    </location>
</feature>
<name>A0A9E7NA55_9EURY</name>
<feature type="transmembrane region" description="Helical" evidence="10">
    <location>
        <begin position="420"/>
        <end position="445"/>
    </location>
</feature>
<dbReference type="GO" id="GO:0006811">
    <property type="term" value="P:monoatomic ion transport"/>
    <property type="evidence" value="ECO:0007669"/>
    <property type="project" value="UniProtKB-KW"/>
</dbReference>
<dbReference type="Proteomes" id="UP001056855">
    <property type="component" value="Chromosome"/>
</dbReference>
<evidence type="ECO:0000256" key="3">
    <source>
        <dbReference type="ARBA" id="ARBA00022449"/>
    </source>
</evidence>
<dbReference type="NCBIfam" id="TIGR00797">
    <property type="entry name" value="matE"/>
    <property type="match status" value="1"/>
</dbReference>
<dbReference type="RefSeq" id="WP_254159310.1">
    <property type="nucleotide sequence ID" value="NZ_CP100355.1"/>
</dbReference>
<evidence type="ECO:0000256" key="7">
    <source>
        <dbReference type="ARBA" id="ARBA00023065"/>
    </source>
</evidence>
<gene>
    <name evidence="11" type="ORF">NGM29_04890</name>
</gene>
<keyword evidence="7" id="KW-0406">Ion transport</keyword>
<evidence type="ECO:0000313" key="11">
    <source>
        <dbReference type="EMBL" id="UTF54614.1"/>
    </source>
</evidence>
<keyword evidence="4" id="KW-1003">Cell membrane</keyword>
<evidence type="ECO:0000256" key="9">
    <source>
        <dbReference type="ARBA" id="ARBA00031636"/>
    </source>
</evidence>
<dbReference type="CDD" id="cd13137">
    <property type="entry name" value="MATE_NorM_like"/>
    <property type="match status" value="1"/>
</dbReference>
<dbReference type="GO" id="GO:0015297">
    <property type="term" value="F:antiporter activity"/>
    <property type="evidence" value="ECO:0007669"/>
    <property type="project" value="UniProtKB-KW"/>
</dbReference>
<proteinExistence type="predicted"/>
<dbReference type="PANTHER" id="PTHR43298">
    <property type="entry name" value="MULTIDRUG RESISTANCE PROTEIN NORM-RELATED"/>
    <property type="match status" value="1"/>
</dbReference>
<keyword evidence="8 10" id="KW-0472">Membrane</keyword>
<keyword evidence="6 10" id="KW-1133">Transmembrane helix</keyword>
<evidence type="ECO:0000256" key="4">
    <source>
        <dbReference type="ARBA" id="ARBA00022475"/>
    </source>
</evidence>
<evidence type="ECO:0000256" key="8">
    <source>
        <dbReference type="ARBA" id="ARBA00023136"/>
    </source>
</evidence>
<feature type="transmembrane region" description="Helical" evidence="10">
    <location>
        <begin position="45"/>
        <end position="66"/>
    </location>
</feature>
<evidence type="ECO:0000256" key="1">
    <source>
        <dbReference type="ARBA" id="ARBA00004651"/>
    </source>
</evidence>
<dbReference type="PIRSF" id="PIRSF006603">
    <property type="entry name" value="DinF"/>
    <property type="match status" value="1"/>
</dbReference>
<evidence type="ECO:0000313" key="12">
    <source>
        <dbReference type="Proteomes" id="UP001056855"/>
    </source>
</evidence>
<dbReference type="KEGG" id="sawl:NGM29_04890"/>
<comment type="subcellular location">
    <subcellularLocation>
        <location evidence="1">Cell membrane</location>
        <topology evidence="1">Multi-pass membrane protein</topology>
    </subcellularLocation>
</comment>
<evidence type="ECO:0000256" key="2">
    <source>
        <dbReference type="ARBA" id="ARBA00022448"/>
    </source>
</evidence>
<feature type="transmembrane region" description="Helical" evidence="10">
    <location>
        <begin position="324"/>
        <end position="345"/>
    </location>
</feature>
<dbReference type="GO" id="GO:0005886">
    <property type="term" value="C:plasma membrane"/>
    <property type="evidence" value="ECO:0007669"/>
    <property type="project" value="UniProtKB-SubCell"/>
</dbReference>
<keyword evidence="5 10" id="KW-0812">Transmembrane</keyword>